<gene>
    <name evidence="6" type="primary">glnA</name>
    <name evidence="6" type="ORF">GILLIAM_00778</name>
    <name evidence="5" type="ORF">OTSGILL_1048</name>
</gene>
<dbReference type="SMART" id="SM01230">
    <property type="entry name" value="Gln-synt_C"/>
    <property type="match status" value="1"/>
</dbReference>
<name>A0A0F3MEU0_ORITS</name>
<sequence>MLGIKFCMQNNDFPLRLSNNLKKVNALEQLQKKLAQNFNYKIRVGVEIEFYLEPNDVKQKLYSYLKTYNLKEERGYCQYEIEISPTEDLTYLAQLINNTITKIQLMARSYNGVSKFDAKPYLSDYGNALHFHIELLDCNNLNVFEQDSNILTSTINSICHYMKETFLVFVHREEDFLRLNKNFMAPTHIAYGGNNRTVAIRIPNSLPLRIEHRLASPLICQYLALYTILKSIYLGIKAPDKINSYTKIYGNAYDSQYNLELLPNNIIAATNCFNIKFFKINEI</sequence>
<protein>
    <submittedName>
        <fullName evidence="5 6">Glutamine synthetase</fullName>
    </submittedName>
</protein>
<dbReference type="Proteomes" id="UP000033769">
    <property type="component" value="Unassembled WGS sequence"/>
</dbReference>
<reference evidence="6" key="3">
    <citation type="submission" date="2018-03" db="EMBL/GenBank/DDBJ databases">
        <authorList>
            <person name="Keele B.F."/>
        </authorList>
    </citation>
    <scope>NUCLEOTIDE SEQUENCE [LARGE SCALE GENOMIC DNA]</scope>
    <source>
        <strain evidence="6">Gilliam</strain>
    </source>
</reference>
<dbReference type="InterPro" id="IPR008146">
    <property type="entry name" value="Gln_synth_cat_dom"/>
</dbReference>
<dbReference type="EMBL" id="LS398551">
    <property type="protein sequence ID" value="SPR04736.1"/>
    <property type="molecule type" value="Genomic_DNA"/>
</dbReference>
<dbReference type="Proteomes" id="UP000244959">
    <property type="component" value="Chromosome I"/>
</dbReference>
<proteinExistence type="inferred from homology"/>
<dbReference type="Gene3D" id="3.30.590.10">
    <property type="entry name" value="Glutamine synthetase/guanido kinase, catalytic domain"/>
    <property type="match status" value="1"/>
</dbReference>
<dbReference type="PROSITE" id="PS51987">
    <property type="entry name" value="GS_CATALYTIC"/>
    <property type="match status" value="1"/>
</dbReference>
<evidence type="ECO:0000313" key="7">
    <source>
        <dbReference type="Proteomes" id="UP000033769"/>
    </source>
</evidence>
<evidence type="ECO:0000313" key="8">
    <source>
        <dbReference type="Proteomes" id="UP000244959"/>
    </source>
</evidence>
<evidence type="ECO:0000259" key="4">
    <source>
        <dbReference type="PROSITE" id="PS51987"/>
    </source>
</evidence>
<reference evidence="5 7" key="1">
    <citation type="submission" date="2015-02" db="EMBL/GenBank/DDBJ databases">
        <title>Genome Sequencing of Rickettsiales.</title>
        <authorList>
            <person name="Daugherty S.C."/>
            <person name="Su Q."/>
            <person name="Abolude K."/>
            <person name="Beier-Sexton M."/>
            <person name="Carlyon J.A."/>
            <person name="Carter R."/>
            <person name="Day N.P."/>
            <person name="Dumler S.J."/>
            <person name="Dyachenko V."/>
            <person name="Godinez A."/>
            <person name="Kurtti T.J."/>
            <person name="Lichay M."/>
            <person name="Mullins K.E."/>
            <person name="Ott S."/>
            <person name="Pappas-Brown V."/>
            <person name="Paris D.H."/>
            <person name="Patel P."/>
            <person name="Richards A.L."/>
            <person name="Sadzewicz L."/>
            <person name="Sears K."/>
            <person name="Seidman D."/>
            <person name="Sengamalay N."/>
            <person name="Stenos J."/>
            <person name="Tallon L.J."/>
            <person name="Vincent G."/>
            <person name="Fraser C.M."/>
            <person name="Munderloh U."/>
            <person name="Dunning-Hotopp J.C."/>
        </authorList>
    </citation>
    <scope>NUCLEOTIDE SEQUENCE [LARGE SCALE GENOMIC DNA]</scope>
    <source>
        <strain evidence="5 7">Gilliam</strain>
    </source>
</reference>
<accession>A0A0F3MEU0</accession>
<dbReference type="InterPro" id="IPR014746">
    <property type="entry name" value="Gln_synth/guanido_kin_cat_dom"/>
</dbReference>
<feature type="domain" description="GS catalytic" evidence="4">
    <location>
        <begin position="1"/>
        <end position="283"/>
    </location>
</feature>
<keyword evidence="1" id="KW-0436">Ligase</keyword>
<comment type="similarity">
    <text evidence="2 3">Belongs to the glutamine synthetase family.</text>
</comment>
<dbReference type="PANTHER" id="PTHR43785">
    <property type="entry name" value="GAMMA-GLUTAMYLPUTRESCINE SYNTHETASE"/>
    <property type="match status" value="1"/>
</dbReference>
<dbReference type="EMBL" id="LANO01000013">
    <property type="protein sequence ID" value="KJV53059.1"/>
    <property type="molecule type" value="Genomic_DNA"/>
</dbReference>
<evidence type="ECO:0000313" key="5">
    <source>
        <dbReference type="EMBL" id="KJV53059.1"/>
    </source>
</evidence>
<dbReference type="GO" id="GO:0004356">
    <property type="term" value="F:glutamine synthetase activity"/>
    <property type="evidence" value="ECO:0007669"/>
    <property type="project" value="InterPro"/>
</dbReference>
<evidence type="ECO:0000256" key="3">
    <source>
        <dbReference type="RuleBase" id="RU000384"/>
    </source>
</evidence>
<dbReference type="PATRIC" id="fig|1359184.3.peg.303"/>
<keyword evidence="8" id="KW-1185">Reference proteome</keyword>
<evidence type="ECO:0000256" key="1">
    <source>
        <dbReference type="ARBA" id="ARBA00022598"/>
    </source>
</evidence>
<reference evidence="8" key="2">
    <citation type="submission" date="2018-03" db="EMBL/GenBank/DDBJ databases">
        <authorList>
            <person name="Batty M. E."/>
            <person name="Batty M E."/>
        </authorList>
    </citation>
    <scope>NUCLEOTIDE SEQUENCE [LARGE SCALE GENOMIC DNA]</scope>
    <source>
        <strain evidence="8">Gilliam</strain>
    </source>
</reference>
<dbReference type="SUPFAM" id="SSF55931">
    <property type="entry name" value="Glutamine synthetase/guanido kinase"/>
    <property type="match status" value="1"/>
</dbReference>
<organism evidence="5 7">
    <name type="scientific">Orientia tsutsugamushi str. Gilliam</name>
    <dbReference type="NCBI Taxonomy" id="1359184"/>
    <lineage>
        <taxon>Bacteria</taxon>
        <taxon>Pseudomonadati</taxon>
        <taxon>Pseudomonadota</taxon>
        <taxon>Alphaproteobacteria</taxon>
        <taxon>Rickettsiales</taxon>
        <taxon>Rickettsiaceae</taxon>
        <taxon>Rickettsieae</taxon>
        <taxon>Orientia</taxon>
    </lineage>
</organism>
<dbReference type="AlphaFoldDB" id="A0A0F3MEU0"/>
<evidence type="ECO:0000313" key="6">
    <source>
        <dbReference type="EMBL" id="SPR04736.1"/>
    </source>
</evidence>
<dbReference type="PANTHER" id="PTHR43785:SF12">
    <property type="entry name" value="TYPE-1 GLUTAMINE SYNTHETASE 2"/>
    <property type="match status" value="1"/>
</dbReference>
<evidence type="ECO:0000256" key="2">
    <source>
        <dbReference type="PROSITE-ProRule" id="PRU01331"/>
    </source>
</evidence>
<dbReference type="Pfam" id="PF00120">
    <property type="entry name" value="Gln-synt_C"/>
    <property type="match status" value="1"/>
</dbReference>